<dbReference type="CDD" id="cd03784">
    <property type="entry name" value="GT1_Gtf-like"/>
    <property type="match status" value="1"/>
</dbReference>
<dbReference type="Gene3D" id="3.40.50.2000">
    <property type="entry name" value="Glycogen Phosphorylase B"/>
    <property type="match status" value="2"/>
</dbReference>
<feature type="domain" description="Erythromycin biosynthesis protein CIII-like C-terminal" evidence="1">
    <location>
        <begin position="304"/>
        <end position="415"/>
    </location>
</feature>
<evidence type="ECO:0000313" key="3">
    <source>
        <dbReference type="Proteomes" id="UP001442494"/>
    </source>
</evidence>
<dbReference type="RefSeq" id="WP_190419953.1">
    <property type="nucleotide sequence ID" value="NZ_JAMPKK010000092.1"/>
</dbReference>
<keyword evidence="3" id="KW-1185">Reference proteome</keyword>
<accession>A0ABV0JWN5</accession>
<sequence length="436" mass="47834">MARFLIATIPAAGHVNPALPIARFLVERSHEVWWYTGKGFKEKVEATGAYHVPIRTGLDFTDMSTIPQSWLDQKEANKGVAQFKFYLKHGFIDAGVTQLLDLTQILRSFPADVLLCDVFFIGVSWLSEKTGLPWAAFGMSALPLGSRDTAPFGLGIQPTNSAFGRLRNALLNGLSQRVLMRDVTVHLDRVRVSVGLPPKSQDFFTAALSPFLYLQGTTPTFEYPRSDLPGQVHFIGPFLPSLEANFTRPAWWEELSDGKPVVFVTQGTVATDAGDLIKPAIEALAKDNVLVIVTTGGQPIDNLGLDLMPANVRVEKFIPYEHLLPHVDVMVTNAGFNGVQLALANGVPLVTAGQTEEKPEICARVQWAGVGIDLKTSTPRPMQIRDAVMKILGSSQYRQRAFRFKTEIAQYDAPALATALLEQLASTKKPVLRAID</sequence>
<name>A0ABV0JWN5_9CYAN</name>
<dbReference type="SUPFAM" id="SSF53756">
    <property type="entry name" value="UDP-Glycosyltransferase/glycogen phosphorylase"/>
    <property type="match status" value="1"/>
</dbReference>
<comment type="caution">
    <text evidence="2">The sequence shown here is derived from an EMBL/GenBank/DDBJ whole genome shotgun (WGS) entry which is preliminary data.</text>
</comment>
<organism evidence="2 3">
    <name type="scientific">Funiculus sociatus GB2-A5</name>
    <dbReference type="NCBI Taxonomy" id="2933946"/>
    <lineage>
        <taxon>Bacteria</taxon>
        <taxon>Bacillati</taxon>
        <taxon>Cyanobacteriota</taxon>
        <taxon>Cyanophyceae</taxon>
        <taxon>Coleofasciculales</taxon>
        <taxon>Coleofasciculaceae</taxon>
        <taxon>Funiculus</taxon>
    </lineage>
</organism>
<dbReference type="Proteomes" id="UP001442494">
    <property type="component" value="Unassembled WGS sequence"/>
</dbReference>
<proteinExistence type="predicted"/>
<evidence type="ECO:0000313" key="2">
    <source>
        <dbReference type="EMBL" id="MEP0867870.1"/>
    </source>
</evidence>
<dbReference type="PANTHER" id="PTHR48050:SF13">
    <property type="entry name" value="STEROL 3-BETA-GLUCOSYLTRANSFERASE UGT80A2"/>
    <property type="match status" value="1"/>
</dbReference>
<dbReference type="EMBL" id="JAMPKK010000092">
    <property type="protein sequence ID" value="MEP0867870.1"/>
    <property type="molecule type" value="Genomic_DNA"/>
</dbReference>
<dbReference type="Pfam" id="PF06722">
    <property type="entry name" value="EryCIII-like_C"/>
    <property type="match status" value="1"/>
</dbReference>
<gene>
    <name evidence="2" type="ORF">NDI37_25855</name>
</gene>
<dbReference type="InterPro" id="IPR050426">
    <property type="entry name" value="Glycosyltransferase_28"/>
</dbReference>
<dbReference type="InterPro" id="IPR010610">
    <property type="entry name" value="EryCIII-like_C"/>
</dbReference>
<reference evidence="2 3" key="1">
    <citation type="submission" date="2022-04" db="EMBL/GenBank/DDBJ databases">
        <title>Positive selection, recombination, and allopatry shape intraspecific diversity of widespread and dominant cyanobacteria.</title>
        <authorList>
            <person name="Wei J."/>
            <person name="Shu W."/>
            <person name="Hu C."/>
        </authorList>
    </citation>
    <scope>NUCLEOTIDE SEQUENCE [LARGE SCALE GENOMIC DNA]</scope>
    <source>
        <strain evidence="2 3">GB2-A5</strain>
    </source>
</reference>
<dbReference type="InterPro" id="IPR002213">
    <property type="entry name" value="UDP_glucos_trans"/>
</dbReference>
<dbReference type="PANTHER" id="PTHR48050">
    <property type="entry name" value="STEROL 3-BETA-GLUCOSYLTRANSFERASE"/>
    <property type="match status" value="1"/>
</dbReference>
<protein>
    <recommendedName>
        <fullName evidence="1">Erythromycin biosynthesis protein CIII-like C-terminal domain-containing protein</fullName>
    </recommendedName>
</protein>
<evidence type="ECO:0000259" key="1">
    <source>
        <dbReference type="Pfam" id="PF06722"/>
    </source>
</evidence>